<proteinExistence type="predicted"/>
<comment type="caution">
    <text evidence="5">The sequence shown here is derived from an EMBL/GenBank/DDBJ whole genome shotgun (WGS) entry which is preliminary data.</text>
</comment>
<dbReference type="Pfam" id="PF00392">
    <property type="entry name" value="GntR"/>
    <property type="match status" value="1"/>
</dbReference>
<dbReference type="SUPFAM" id="SSF48008">
    <property type="entry name" value="GntR ligand-binding domain-like"/>
    <property type="match status" value="1"/>
</dbReference>
<dbReference type="CDD" id="cd07377">
    <property type="entry name" value="WHTH_GntR"/>
    <property type="match status" value="1"/>
</dbReference>
<dbReference type="InterPro" id="IPR036390">
    <property type="entry name" value="WH_DNA-bd_sf"/>
</dbReference>
<evidence type="ECO:0000256" key="3">
    <source>
        <dbReference type="ARBA" id="ARBA00023163"/>
    </source>
</evidence>
<dbReference type="InterPro" id="IPR011711">
    <property type="entry name" value="GntR_C"/>
</dbReference>
<dbReference type="PANTHER" id="PTHR43537:SF50">
    <property type="entry name" value="TRANSCRIPTIONAL REGULATORY PROTEIN"/>
    <property type="match status" value="1"/>
</dbReference>
<evidence type="ECO:0000256" key="2">
    <source>
        <dbReference type="ARBA" id="ARBA00023125"/>
    </source>
</evidence>
<keyword evidence="6" id="KW-1185">Reference proteome</keyword>
<sequence>MAVPAQGREVTLERIRPAKSLAETAAAQIRDAILSGAFRLGENISEDRLVERLGVSRTPVRDAMALLAREGLVVVRPKRGSFVFQTSPEDIKAICDYRELLETQGVRVALRVARHPYLDELASVVTAMEDALARDDADTYGRLDTQFHNAAFTHCGNSYLRDANTLVAGRIAALRANITAPYAERRAESMAEHVTMTRLLADGDLEAFDAALNIHIRRTEDVYSRALVDGHLGAHRG</sequence>
<dbReference type="PROSITE" id="PS50949">
    <property type="entry name" value="HTH_GNTR"/>
    <property type="match status" value="1"/>
</dbReference>
<evidence type="ECO:0000313" key="5">
    <source>
        <dbReference type="EMBL" id="EBA06164.1"/>
    </source>
</evidence>
<name>A3K9M0_SAGS3</name>
<dbReference type="EMBL" id="AAYA01000018">
    <property type="protein sequence ID" value="EBA06164.1"/>
    <property type="molecule type" value="Genomic_DNA"/>
</dbReference>
<dbReference type="SUPFAM" id="SSF46785">
    <property type="entry name" value="Winged helix' DNA-binding domain"/>
    <property type="match status" value="1"/>
</dbReference>
<organism evidence="5 6">
    <name type="scientific">Sagittula stellata (strain ATCC 700073 / DSM 11524 / E-37)</name>
    <dbReference type="NCBI Taxonomy" id="388399"/>
    <lineage>
        <taxon>Bacteria</taxon>
        <taxon>Pseudomonadati</taxon>
        <taxon>Pseudomonadota</taxon>
        <taxon>Alphaproteobacteria</taxon>
        <taxon>Rhodobacterales</taxon>
        <taxon>Roseobacteraceae</taxon>
        <taxon>Sagittula</taxon>
    </lineage>
</organism>
<evidence type="ECO:0000256" key="1">
    <source>
        <dbReference type="ARBA" id="ARBA00023015"/>
    </source>
</evidence>
<gene>
    <name evidence="5" type="ORF">SSE37_05897</name>
</gene>
<dbReference type="eggNOG" id="COG1802">
    <property type="taxonomic scope" value="Bacteria"/>
</dbReference>
<dbReference type="Gene3D" id="1.20.120.530">
    <property type="entry name" value="GntR ligand-binding domain-like"/>
    <property type="match status" value="1"/>
</dbReference>
<reference evidence="5 6" key="1">
    <citation type="submission" date="2006-06" db="EMBL/GenBank/DDBJ databases">
        <authorList>
            <person name="Moran M.A."/>
            <person name="Ferriera S."/>
            <person name="Johnson J."/>
            <person name="Kravitz S."/>
            <person name="Beeson K."/>
            <person name="Sutton G."/>
            <person name="Rogers Y.-H."/>
            <person name="Friedman R."/>
            <person name="Frazier M."/>
            <person name="Venter J.C."/>
        </authorList>
    </citation>
    <scope>NUCLEOTIDE SEQUENCE [LARGE SCALE GENOMIC DNA]</scope>
    <source>
        <strain evidence="5 6">E-37</strain>
    </source>
</reference>
<feature type="domain" description="HTH gntR-type" evidence="4">
    <location>
        <begin position="19"/>
        <end position="86"/>
    </location>
</feature>
<evidence type="ECO:0000259" key="4">
    <source>
        <dbReference type="PROSITE" id="PS50949"/>
    </source>
</evidence>
<dbReference type="PANTHER" id="PTHR43537">
    <property type="entry name" value="TRANSCRIPTIONAL REGULATOR, GNTR FAMILY"/>
    <property type="match status" value="1"/>
</dbReference>
<accession>A3K9M0</accession>
<keyword evidence="2" id="KW-0238">DNA-binding</keyword>
<dbReference type="GO" id="GO:0003700">
    <property type="term" value="F:DNA-binding transcription factor activity"/>
    <property type="evidence" value="ECO:0007669"/>
    <property type="project" value="InterPro"/>
</dbReference>
<dbReference type="GO" id="GO:0003677">
    <property type="term" value="F:DNA binding"/>
    <property type="evidence" value="ECO:0007669"/>
    <property type="project" value="UniProtKB-KW"/>
</dbReference>
<dbReference type="RefSeq" id="WP_005863112.1">
    <property type="nucleotide sequence ID" value="NZ_AAYA01000018.1"/>
</dbReference>
<evidence type="ECO:0000313" key="6">
    <source>
        <dbReference type="Proteomes" id="UP000005713"/>
    </source>
</evidence>
<dbReference type="Pfam" id="PF07729">
    <property type="entry name" value="FCD"/>
    <property type="match status" value="1"/>
</dbReference>
<dbReference type="PRINTS" id="PR00035">
    <property type="entry name" value="HTHGNTR"/>
</dbReference>
<dbReference type="InterPro" id="IPR000524">
    <property type="entry name" value="Tscrpt_reg_HTH_GntR"/>
</dbReference>
<dbReference type="Proteomes" id="UP000005713">
    <property type="component" value="Unassembled WGS sequence"/>
</dbReference>
<dbReference type="InterPro" id="IPR008920">
    <property type="entry name" value="TF_FadR/GntR_C"/>
</dbReference>
<dbReference type="SMART" id="SM00345">
    <property type="entry name" value="HTH_GNTR"/>
    <property type="match status" value="1"/>
</dbReference>
<dbReference type="AlphaFoldDB" id="A3K9M0"/>
<dbReference type="Gene3D" id="1.10.10.10">
    <property type="entry name" value="Winged helix-like DNA-binding domain superfamily/Winged helix DNA-binding domain"/>
    <property type="match status" value="1"/>
</dbReference>
<protein>
    <submittedName>
        <fullName evidence="5">Transcriptional regulatory protein</fullName>
    </submittedName>
</protein>
<dbReference type="InterPro" id="IPR036388">
    <property type="entry name" value="WH-like_DNA-bd_sf"/>
</dbReference>
<dbReference type="SMART" id="SM00895">
    <property type="entry name" value="FCD"/>
    <property type="match status" value="1"/>
</dbReference>
<keyword evidence="1" id="KW-0805">Transcription regulation</keyword>
<keyword evidence="3" id="KW-0804">Transcription</keyword>